<evidence type="ECO:0000259" key="1">
    <source>
        <dbReference type="PROSITE" id="PS50994"/>
    </source>
</evidence>
<evidence type="ECO:0000313" key="2">
    <source>
        <dbReference type="EMBL" id="GBL87944.1"/>
    </source>
</evidence>
<reference evidence="2 3" key="1">
    <citation type="journal article" date="2019" name="Sci. Rep.">
        <title>Orb-weaving spider Araneus ventricosus genome elucidates the spidroin gene catalogue.</title>
        <authorList>
            <person name="Kono N."/>
            <person name="Nakamura H."/>
            <person name="Ohtoshi R."/>
            <person name="Moran D.A.P."/>
            <person name="Shinohara A."/>
            <person name="Yoshida Y."/>
            <person name="Fujiwara M."/>
            <person name="Mori M."/>
            <person name="Tomita M."/>
            <person name="Arakawa K."/>
        </authorList>
    </citation>
    <scope>NUCLEOTIDE SEQUENCE [LARGE SCALE GENOMIC DNA]</scope>
</reference>
<dbReference type="PANTHER" id="PTHR37984:SF5">
    <property type="entry name" value="PROTEIN NYNRIN-LIKE"/>
    <property type="match status" value="1"/>
</dbReference>
<dbReference type="EMBL" id="BGPR01000056">
    <property type="protein sequence ID" value="GBL87944.1"/>
    <property type="molecule type" value="Genomic_DNA"/>
</dbReference>
<dbReference type="AlphaFoldDB" id="A0A4Y2BA22"/>
<dbReference type="SUPFAM" id="SSF53098">
    <property type="entry name" value="Ribonuclease H-like"/>
    <property type="match status" value="1"/>
</dbReference>
<dbReference type="PROSITE" id="PS50994">
    <property type="entry name" value="INTEGRASE"/>
    <property type="match status" value="1"/>
</dbReference>
<feature type="domain" description="Integrase catalytic" evidence="1">
    <location>
        <begin position="1"/>
        <end position="132"/>
    </location>
</feature>
<accession>A0A4Y2BA22</accession>
<comment type="caution">
    <text evidence="2">The sequence shown here is derived from an EMBL/GenBank/DDBJ whole genome shotgun (WGS) entry which is preliminary data.</text>
</comment>
<dbReference type="InterPro" id="IPR050951">
    <property type="entry name" value="Retrovirus_Pol_polyprotein"/>
</dbReference>
<name>A0A4Y2BA22_ARAVE</name>
<dbReference type="InterPro" id="IPR001584">
    <property type="entry name" value="Integrase_cat-core"/>
</dbReference>
<dbReference type="InterPro" id="IPR036397">
    <property type="entry name" value="RNaseH_sf"/>
</dbReference>
<dbReference type="Gene3D" id="3.30.420.10">
    <property type="entry name" value="Ribonuclease H-like superfamily/Ribonuclease H"/>
    <property type="match status" value="1"/>
</dbReference>
<keyword evidence="3" id="KW-1185">Reference proteome</keyword>
<organism evidence="2 3">
    <name type="scientific">Araneus ventricosus</name>
    <name type="common">Orbweaver spider</name>
    <name type="synonym">Epeira ventricosa</name>
    <dbReference type="NCBI Taxonomy" id="182803"/>
    <lineage>
        <taxon>Eukaryota</taxon>
        <taxon>Metazoa</taxon>
        <taxon>Ecdysozoa</taxon>
        <taxon>Arthropoda</taxon>
        <taxon>Chelicerata</taxon>
        <taxon>Arachnida</taxon>
        <taxon>Araneae</taxon>
        <taxon>Araneomorphae</taxon>
        <taxon>Entelegynae</taxon>
        <taxon>Araneoidea</taxon>
        <taxon>Araneidae</taxon>
        <taxon>Araneus</taxon>
    </lineage>
</organism>
<dbReference type="OrthoDB" id="6433740at2759"/>
<evidence type="ECO:0000313" key="3">
    <source>
        <dbReference type="Proteomes" id="UP000499080"/>
    </source>
</evidence>
<dbReference type="GO" id="GO:0003676">
    <property type="term" value="F:nucleic acid binding"/>
    <property type="evidence" value="ECO:0007669"/>
    <property type="project" value="InterPro"/>
</dbReference>
<dbReference type="PANTHER" id="PTHR37984">
    <property type="entry name" value="PROTEIN CBG26694"/>
    <property type="match status" value="1"/>
</dbReference>
<proteinExistence type="predicted"/>
<protein>
    <submittedName>
        <fullName evidence="2">KRAB-A domain-containing protein 2</fullName>
    </submittedName>
</protein>
<sequence>MNYQNHATKVCVLRPLKTKPAAEDALQLLKVFLDFGAPYILQSDNGREFTANVINELSAIWPDCKIVPGRPRHPQSQGSVERCNQDIENMLRAWMNDNGSADWVTGCRFVQWQKNSSKHRVIGRSPHTALFG</sequence>
<dbReference type="Proteomes" id="UP000499080">
    <property type="component" value="Unassembled WGS sequence"/>
</dbReference>
<dbReference type="GO" id="GO:0015074">
    <property type="term" value="P:DNA integration"/>
    <property type="evidence" value="ECO:0007669"/>
    <property type="project" value="InterPro"/>
</dbReference>
<gene>
    <name evidence="2" type="primary">KRBA2_12</name>
    <name evidence="2" type="ORF">AVEN_192102_1</name>
</gene>
<dbReference type="InterPro" id="IPR012337">
    <property type="entry name" value="RNaseH-like_sf"/>
</dbReference>